<sequence length="441" mass="51251">MKLETVKSFMLTILVGLSLLLTFSIWSYQPDVDRFISDQYVDEVDIGGIEETKKRIIEPSSILFHTNNEHYGFTDAINRRSLYQDMQSWILYEFATRSTDEPPSSDHQVEVIFPDALPMEFVNSLFTFNEEQQMPSWSFQRIFITLNQDSQLLTIYFQSTNGQQQARAVVNNSSKYDMLWNYMTNLDDLTSYVVFGESEESGTPIYIPENPVTMARLSFTVESIEPSLFVNELFNTPSIVGRNISNVNEAYYTDAQRGMRVYQDQRMMEFINPNESSPDQLGEPISLVERSISNINDHKGWTNEYNLVSIDTTMNRVRYQMYYEGIPVFNNLNLSIIEQEWRGQELNFYQRPLFNFNTGNIINDGGTVDLLSGRDVIYILQNNANVTYNLENIRDIQIGYKLEYEDSADRALTLEPAWYMNYSGNWIELDFSEYEELKGGS</sequence>
<dbReference type="Gene3D" id="3.30.310.160">
    <property type="entry name" value="YycH protein, domain 2"/>
    <property type="match status" value="1"/>
</dbReference>
<dbReference type="RefSeq" id="WP_390364225.1">
    <property type="nucleotide sequence ID" value="NZ_JBHTKJ010000066.1"/>
</dbReference>
<name>A0ABW3LR43_9BACI</name>
<reference evidence="3" key="1">
    <citation type="journal article" date="2019" name="Int. J. Syst. Evol. Microbiol.">
        <title>The Global Catalogue of Microorganisms (GCM) 10K type strain sequencing project: providing services to taxonomists for standard genome sequencing and annotation.</title>
        <authorList>
            <consortium name="The Broad Institute Genomics Platform"/>
            <consortium name="The Broad Institute Genome Sequencing Center for Infectious Disease"/>
            <person name="Wu L."/>
            <person name="Ma J."/>
        </authorList>
    </citation>
    <scope>NUCLEOTIDE SEQUENCE [LARGE SCALE GENOMIC DNA]</scope>
    <source>
        <strain evidence="3">CCUG 56754</strain>
    </source>
</reference>
<keyword evidence="3" id="KW-1185">Reference proteome</keyword>
<dbReference type="EMBL" id="JBHTKJ010000066">
    <property type="protein sequence ID" value="MFD1040288.1"/>
    <property type="molecule type" value="Genomic_DNA"/>
</dbReference>
<evidence type="ECO:0000313" key="3">
    <source>
        <dbReference type="Proteomes" id="UP001597040"/>
    </source>
</evidence>
<dbReference type="Proteomes" id="UP001597040">
    <property type="component" value="Unassembled WGS sequence"/>
</dbReference>
<dbReference type="Gene3D" id="3.10.450.310">
    <property type="match status" value="1"/>
</dbReference>
<evidence type="ECO:0000313" key="2">
    <source>
        <dbReference type="EMBL" id="MFD1040288.1"/>
    </source>
</evidence>
<protein>
    <submittedName>
        <fullName evidence="2">YycH family regulatory protein</fullName>
    </submittedName>
</protein>
<dbReference type="Pfam" id="PF07435">
    <property type="entry name" value="YycH"/>
    <property type="match status" value="1"/>
</dbReference>
<feature type="domain" description="Regulatory protein YycH" evidence="1">
    <location>
        <begin position="4"/>
        <end position="436"/>
    </location>
</feature>
<dbReference type="InterPro" id="IPR042274">
    <property type="entry name" value="YycH/YycI_2"/>
</dbReference>
<accession>A0ABW3LR43</accession>
<dbReference type="CDD" id="cd15787">
    <property type="entry name" value="YycH_N"/>
    <property type="match status" value="1"/>
</dbReference>
<comment type="caution">
    <text evidence="2">The sequence shown here is derived from an EMBL/GenBank/DDBJ whole genome shotgun (WGS) entry which is preliminary data.</text>
</comment>
<gene>
    <name evidence="2" type="ORF">ACFQ3N_18090</name>
</gene>
<organism evidence="2 3">
    <name type="scientific">Virgibacillus byunsanensis</name>
    <dbReference type="NCBI Taxonomy" id="570945"/>
    <lineage>
        <taxon>Bacteria</taxon>
        <taxon>Bacillati</taxon>
        <taxon>Bacillota</taxon>
        <taxon>Bacilli</taxon>
        <taxon>Bacillales</taxon>
        <taxon>Bacillaceae</taxon>
        <taxon>Virgibacillus</taxon>
    </lineage>
</organism>
<evidence type="ECO:0000259" key="1">
    <source>
        <dbReference type="Pfam" id="PF07435"/>
    </source>
</evidence>
<dbReference type="InterPro" id="IPR009996">
    <property type="entry name" value="YycH"/>
</dbReference>
<proteinExistence type="predicted"/>